<comment type="similarity">
    <text evidence="7">Belongs to the class-II aminoacyl-tRNA synthetase family.</text>
</comment>
<dbReference type="Pfam" id="PF00152">
    <property type="entry name" value="tRNA-synt_2"/>
    <property type="match status" value="1"/>
</dbReference>
<dbReference type="InterPro" id="IPR044136">
    <property type="entry name" value="Lys-tRNA-ligase_II_N"/>
</dbReference>
<name>L0A873_CALLD</name>
<dbReference type="SUPFAM" id="SSF55681">
    <property type="entry name" value="Class II aaRS and biotin synthetases"/>
    <property type="match status" value="1"/>
</dbReference>
<dbReference type="AlphaFoldDB" id="L0A873"/>
<comment type="subcellular location">
    <subcellularLocation>
        <location evidence="7">Cytoplasm</location>
    </subcellularLocation>
</comment>
<keyword evidence="11" id="KW-1185">Reference proteome</keyword>
<dbReference type="KEGG" id="clg:Calag_0288"/>
<dbReference type="Gene3D" id="3.30.930.10">
    <property type="entry name" value="Bira Bifunctional Protein, Domain 2"/>
    <property type="match status" value="1"/>
</dbReference>
<evidence type="ECO:0000256" key="8">
    <source>
        <dbReference type="RuleBase" id="RU000336"/>
    </source>
</evidence>
<dbReference type="GO" id="GO:0000049">
    <property type="term" value="F:tRNA binding"/>
    <property type="evidence" value="ECO:0007669"/>
    <property type="project" value="TreeGrafter"/>
</dbReference>
<dbReference type="InterPro" id="IPR004365">
    <property type="entry name" value="NA-bd_OB_tRNA"/>
</dbReference>
<dbReference type="GO" id="GO:0006430">
    <property type="term" value="P:lysyl-tRNA aminoacylation"/>
    <property type="evidence" value="ECO:0007669"/>
    <property type="project" value="UniProtKB-UniRule"/>
</dbReference>
<dbReference type="SUPFAM" id="SSF50249">
    <property type="entry name" value="Nucleic acid-binding proteins"/>
    <property type="match status" value="1"/>
</dbReference>
<dbReference type="HOGENOM" id="CLU_008255_6_0_2"/>
<dbReference type="STRING" id="1056495.Calag_0288"/>
<evidence type="ECO:0000256" key="7">
    <source>
        <dbReference type="HAMAP-Rule" id="MF_00252"/>
    </source>
</evidence>
<keyword evidence="4 7" id="KW-0067">ATP-binding</keyword>
<evidence type="ECO:0000313" key="10">
    <source>
        <dbReference type="EMBL" id="AFZ70068.1"/>
    </source>
</evidence>
<dbReference type="InterPro" id="IPR045864">
    <property type="entry name" value="aa-tRNA-synth_II/BPL/LPL"/>
</dbReference>
<accession>L0A873</accession>
<evidence type="ECO:0000256" key="6">
    <source>
        <dbReference type="ARBA" id="ARBA00048573"/>
    </source>
</evidence>
<dbReference type="InterPro" id="IPR018149">
    <property type="entry name" value="Lys-tRNA-synth_II_C"/>
</dbReference>
<evidence type="ECO:0000256" key="3">
    <source>
        <dbReference type="ARBA" id="ARBA00022741"/>
    </source>
</evidence>
<feature type="domain" description="Aminoacyl-transfer RNA synthetases class-II family profile" evidence="9">
    <location>
        <begin position="173"/>
        <end position="484"/>
    </location>
</feature>
<dbReference type="HAMAP" id="MF_00252">
    <property type="entry name" value="Lys_tRNA_synth_class2"/>
    <property type="match status" value="1"/>
</dbReference>
<organism evidence="10 11">
    <name type="scientific">Caldisphaera lagunensis (strain DSM 15908 / JCM 11604 / ANMR 0165 / IC-154)</name>
    <dbReference type="NCBI Taxonomy" id="1056495"/>
    <lineage>
        <taxon>Archaea</taxon>
        <taxon>Thermoproteota</taxon>
        <taxon>Thermoprotei</taxon>
        <taxon>Acidilobales</taxon>
        <taxon>Caldisphaeraceae</taxon>
        <taxon>Caldisphaera</taxon>
    </lineage>
</organism>
<gene>
    <name evidence="7" type="primary">lysS</name>
    <name evidence="10" type="ordered locus">Calag_0288</name>
</gene>
<reference evidence="11" key="1">
    <citation type="submission" date="2012-03" db="EMBL/GenBank/DDBJ databases">
        <title>Complete genome of Caldisphaera lagunensis DSM 15908.</title>
        <authorList>
            <person name="Lucas S."/>
            <person name="Copeland A."/>
            <person name="Lapidus A."/>
            <person name="Glavina del Rio T."/>
            <person name="Dalin E."/>
            <person name="Tice H."/>
            <person name="Bruce D."/>
            <person name="Goodwin L."/>
            <person name="Pitluck S."/>
            <person name="Peters L."/>
            <person name="Mikhailova N."/>
            <person name="Teshima H."/>
            <person name="Kyrpides N."/>
            <person name="Mavromatis K."/>
            <person name="Ivanova N."/>
            <person name="Brettin T."/>
            <person name="Detter J.C."/>
            <person name="Han C."/>
            <person name="Larimer F."/>
            <person name="Land M."/>
            <person name="Hauser L."/>
            <person name="Markowitz V."/>
            <person name="Cheng J.-F."/>
            <person name="Hugenholtz P."/>
            <person name="Woyke T."/>
            <person name="Wu D."/>
            <person name="Spring S."/>
            <person name="Schroeder M."/>
            <person name="Brambilla E."/>
            <person name="Klenk H.-P."/>
            <person name="Eisen J.A."/>
        </authorList>
    </citation>
    <scope>NUCLEOTIDE SEQUENCE [LARGE SCALE GENOMIC DNA]</scope>
    <source>
        <strain evidence="11">DSM 15908 / JCM 11604 / IC-154</strain>
    </source>
</reference>
<dbReference type="GO" id="GO:0005829">
    <property type="term" value="C:cytosol"/>
    <property type="evidence" value="ECO:0007669"/>
    <property type="project" value="TreeGrafter"/>
</dbReference>
<keyword evidence="5 7" id="KW-0030">Aminoacyl-tRNA synthetase</keyword>
<evidence type="ECO:0000313" key="11">
    <source>
        <dbReference type="Proteomes" id="UP000010469"/>
    </source>
</evidence>
<comment type="catalytic activity">
    <reaction evidence="6 7 8">
        <text>tRNA(Lys) + L-lysine + ATP = L-lysyl-tRNA(Lys) + AMP + diphosphate</text>
        <dbReference type="Rhea" id="RHEA:20792"/>
        <dbReference type="Rhea" id="RHEA-COMP:9696"/>
        <dbReference type="Rhea" id="RHEA-COMP:9697"/>
        <dbReference type="ChEBI" id="CHEBI:30616"/>
        <dbReference type="ChEBI" id="CHEBI:32551"/>
        <dbReference type="ChEBI" id="CHEBI:33019"/>
        <dbReference type="ChEBI" id="CHEBI:78442"/>
        <dbReference type="ChEBI" id="CHEBI:78529"/>
        <dbReference type="ChEBI" id="CHEBI:456215"/>
        <dbReference type="EC" id="6.1.1.6"/>
    </reaction>
</comment>
<keyword evidence="7" id="KW-0648">Protein biosynthesis</keyword>
<dbReference type="GO" id="GO:0000287">
    <property type="term" value="F:magnesium ion binding"/>
    <property type="evidence" value="ECO:0007669"/>
    <property type="project" value="UniProtKB-UniRule"/>
</dbReference>
<dbReference type="NCBIfam" id="TIGR00499">
    <property type="entry name" value="lysS_bact"/>
    <property type="match status" value="1"/>
</dbReference>
<dbReference type="EMBL" id="CP003378">
    <property type="protein sequence ID" value="AFZ70068.1"/>
    <property type="molecule type" value="Genomic_DNA"/>
</dbReference>
<dbReference type="InterPro" id="IPR004364">
    <property type="entry name" value="Aa-tRNA-synt_II"/>
</dbReference>
<dbReference type="CDD" id="cd04322">
    <property type="entry name" value="LysRS_N"/>
    <property type="match status" value="1"/>
</dbReference>
<keyword evidence="1 7" id="KW-0436">Ligase</keyword>
<evidence type="ECO:0000259" key="9">
    <source>
        <dbReference type="PROSITE" id="PS50862"/>
    </source>
</evidence>
<keyword evidence="2 7" id="KW-0479">Metal-binding</keyword>
<dbReference type="PRINTS" id="PR00982">
    <property type="entry name" value="TRNASYNTHLYS"/>
</dbReference>
<dbReference type="NCBIfam" id="NF001756">
    <property type="entry name" value="PRK00484.1"/>
    <property type="match status" value="1"/>
</dbReference>
<feature type="binding site" evidence="7">
    <location>
        <position position="409"/>
    </location>
    <ligand>
        <name>Mg(2+)</name>
        <dbReference type="ChEBI" id="CHEBI:18420"/>
        <label>1</label>
    </ligand>
</feature>
<dbReference type="InterPro" id="IPR012340">
    <property type="entry name" value="NA-bd_OB-fold"/>
</dbReference>
<comment type="subunit">
    <text evidence="7">Homodimer.</text>
</comment>
<dbReference type="Proteomes" id="UP000010469">
    <property type="component" value="Chromosome"/>
</dbReference>
<proteinExistence type="inferred from homology"/>
<dbReference type="GeneID" id="14211548"/>
<dbReference type="InterPro" id="IPR006195">
    <property type="entry name" value="aa-tRNA-synth_II"/>
</dbReference>
<dbReference type="GO" id="GO:0005524">
    <property type="term" value="F:ATP binding"/>
    <property type="evidence" value="ECO:0007669"/>
    <property type="project" value="UniProtKB-UniRule"/>
</dbReference>
<sequence>MEWDEERLKILKELRSKGINPYPQKFEFTHTIAQVIEEANKSNKKTHEPFLFNISTVGRVGNVRRHGKASFIDIFDEGEKLQLYARVNELGEERYNEFIHIIGRGDIIGVKGDLFYTMKGELTLRIKDYTLLSKALIEPPDWSKLTPEFRYAHRYVDFLYNSDARELMLKRFNIIQQIRSYLYKQGFMEVETPVLQPVYGGALAKPFKSHVNALNEDWYLRISLELYLKRYIVGGFNKVFEIGKVFRNEDIDVTHNPEYTLMELYWAYADYKDIMNLTENLIREVARSVLKEPKIKKVINGKEYEIDLDKPFNKVTMYDALSNAIGKNIETVSDDELKRMLDEIGQKPRGNLYIRGFMIEKLFDKLVADNIIEPTFILDYPIETTPLCKPHRSKPGLVERFELYAVGMELANAYTELNDPVLQDELFKKEMEMMKRGDEEAHPYDFDFVRALSYGMPPTGGVGIGIDRLVMLLTGVYSIKEIIPYPMISYKLIEE</sequence>
<dbReference type="GO" id="GO:0004824">
    <property type="term" value="F:lysine-tRNA ligase activity"/>
    <property type="evidence" value="ECO:0007669"/>
    <property type="project" value="UniProtKB-UniRule"/>
</dbReference>
<dbReference type="PANTHER" id="PTHR42918:SF15">
    <property type="entry name" value="LYSINE--TRNA LIGASE, CHLOROPLASTIC_MITOCHONDRIAL"/>
    <property type="match status" value="1"/>
</dbReference>
<dbReference type="Pfam" id="PF01336">
    <property type="entry name" value="tRNA_anti-codon"/>
    <property type="match status" value="1"/>
</dbReference>
<feature type="binding site" evidence="7">
    <location>
        <position position="409"/>
    </location>
    <ligand>
        <name>Mg(2+)</name>
        <dbReference type="ChEBI" id="CHEBI:18420"/>
        <label>2</label>
    </ligand>
</feature>
<comment type="cofactor">
    <cofactor evidence="7 8">
        <name>Mg(2+)</name>
        <dbReference type="ChEBI" id="CHEBI:18420"/>
    </cofactor>
    <text evidence="7 8">Binds 3 Mg(2+) ions per subunit.</text>
</comment>
<evidence type="ECO:0000256" key="4">
    <source>
        <dbReference type="ARBA" id="ARBA00022840"/>
    </source>
</evidence>
<dbReference type="EC" id="6.1.1.6" evidence="7"/>
<dbReference type="OrthoDB" id="131570at2157"/>
<dbReference type="PROSITE" id="PS50862">
    <property type="entry name" value="AA_TRNA_LIGASE_II"/>
    <property type="match status" value="1"/>
</dbReference>
<dbReference type="RefSeq" id="WP_015231966.1">
    <property type="nucleotide sequence ID" value="NC_019791.1"/>
</dbReference>
<dbReference type="FunCoup" id="L0A873">
    <property type="interactions" value="264"/>
</dbReference>
<dbReference type="InParanoid" id="L0A873"/>
<protein>
    <recommendedName>
        <fullName evidence="7">Lysine--tRNA ligase</fullName>
        <ecNumber evidence="7">6.1.1.6</ecNumber>
    </recommendedName>
    <alternativeName>
        <fullName evidence="7">Lysyl-tRNA synthetase</fullName>
        <shortName evidence="7">LysRS</shortName>
    </alternativeName>
</protein>
<feature type="binding site" evidence="7">
    <location>
        <position position="402"/>
    </location>
    <ligand>
        <name>Mg(2+)</name>
        <dbReference type="ChEBI" id="CHEBI:18420"/>
        <label>1</label>
    </ligand>
</feature>
<keyword evidence="7" id="KW-0963">Cytoplasm</keyword>
<evidence type="ECO:0000256" key="5">
    <source>
        <dbReference type="ARBA" id="ARBA00023146"/>
    </source>
</evidence>
<dbReference type="InterPro" id="IPR002313">
    <property type="entry name" value="Lys-tRNA-ligase_II"/>
</dbReference>
<evidence type="ECO:0000256" key="1">
    <source>
        <dbReference type="ARBA" id="ARBA00022598"/>
    </source>
</evidence>
<keyword evidence="7 8" id="KW-0460">Magnesium</keyword>
<dbReference type="eggNOG" id="arCOG00408">
    <property type="taxonomic scope" value="Archaea"/>
</dbReference>
<dbReference type="Gene3D" id="2.40.50.140">
    <property type="entry name" value="Nucleic acid-binding proteins"/>
    <property type="match status" value="1"/>
</dbReference>
<keyword evidence="3 7" id="KW-0547">Nucleotide-binding</keyword>
<evidence type="ECO:0000256" key="2">
    <source>
        <dbReference type="ARBA" id="ARBA00022723"/>
    </source>
</evidence>
<dbReference type="PANTHER" id="PTHR42918">
    <property type="entry name" value="LYSYL-TRNA SYNTHETASE"/>
    <property type="match status" value="1"/>
</dbReference>